<evidence type="ECO:0000313" key="6">
    <source>
        <dbReference type="Proteomes" id="UP000533017"/>
    </source>
</evidence>
<dbReference type="STRING" id="504797.SAMN05421678_117128"/>
<evidence type="ECO:0000313" key="5">
    <source>
        <dbReference type="Proteomes" id="UP000199052"/>
    </source>
</evidence>
<evidence type="ECO:0000313" key="3">
    <source>
        <dbReference type="EMBL" id="NYH84228.1"/>
    </source>
</evidence>
<gene>
    <name evidence="3" type="ORF">FHR37_003079</name>
    <name evidence="4" type="ORF">SAMN05421678_117128</name>
</gene>
<protein>
    <submittedName>
        <fullName evidence="4">Peptide/nickel transport system substrate-binding protein</fullName>
    </submittedName>
</protein>
<dbReference type="CDD" id="cd08500">
    <property type="entry name" value="PBP2_NikA_DppA_OppA_like_4"/>
    <property type="match status" value="1"/>
</dbReference>
<dbReference type="Gene3D" id="3.40.190.10">
    <property type="entry name" value="Periplasmic binding protein-like II"/>
    <property type="match status" value="1"/>
</dbReference>
<dbReference type="PANTHER" id="PTHR30290">
    <property type="entry name" value="PERIPLASMIC BINDING COMPONENT OF ABC TRANSPORTER"/>
    <property type="match status" value="1"/>
</dbReference>
<sequence>MVRRPATQDIPAGSQREGLTRRALLYRSGVVAAVFTVGACSSGSGEQAGPKKGTTSSGSPNRKGSARKPLAAPASFKEAPSLAAQVKQGTLPPVEKRLPDKPYVVPHNWLDSGKYGGDLRLMLPATDDGQLKQYMYGHSPLRWLNDGLDIGPGLVESWEANADASLWTLHFRKGLKWSDGQPWTTADVMFWWEDMILNKEHSEVPPDEAKSGKGTVMKMTAPDDYTIEMKFDAPAPLTADRLAMRVKRGAGPTWMEPKHYLKQFHPKYNPSVDKNWATADGEFEKKRNWQTNPDNPTMTGWRLKSYKEGRQVTWERNPYYWCVDRQGNQLPFIDTLTASAVQNTEVAKLQIQQGKLDFLVGSFMGVVLSDISGLKSAQAKSKVEPILWDTGDGTGAAVFFNYDYYEENIRKLIREPKFRQALSHATNRDDAQKSIYFNTGQKTTGTMSVKAIEYHVSDQGEQIYQQWRDSYVKYDPEKAKALLDELGVVDKDGDGKREAPDGSKLIIRLQYGSDVGSQYRKNNDLLERDWKAIGLDARQYPIAPEAYGTEWNDGKLMSNSGWGVGDGPNCLVYPQWLVPLEPSRWAPLEGQYYNVRGTPEEGTEENVDPYKRTPPRMAPEPGGPVDRLWKLYDKSKTEADELARHRLVWEITKIHIKEGPFFQGSVSNAPEVVLVHKDLKNVPRKENLAQGGFTAPSIHPTPAVYDPEAMFWSNPEQHKG</sequence>
<evidence type="ECO:0000259" key="2">
    <source>
        <dbReference type="Pfam" id="PF00496"/>
    </source>
</evidence>
<keyword evidence="6" id="KW-1185">Reference proteome</keyword>
<dbReference type="GO" id="GO:1904680">
    <property type="term" value="F:peptide transmembrane transporter activity"/>
    <property type="evidence" value="ECO:0007669"/>
    <property type="project" value="TreeGrafter"/>
</dbReference>
<dbReference type="RefSeq" id="WP_092888054.1">
    <property type="nucleotide sequence ID" value="NZ_FOOI01000017.1"/>
</dbReference>
<dbReference type="AlphaFoldDB" id="A0A1I2ZY65"/>
<evidence type="ECO:0000256" key="1">
    <source>
        <dbReference type="SAM" id="MobiDB-lite"/>
    </source>
</evidence>
<dbReference type="Proteomes" id="UP000533017">
    <property type="component" value="Unassembled WGS sequence"/>
</dbReference>
<proteinExistence type="predicted"/>
<feature type="compositionally biased region" description="Polar residues" evidence="1">
    <location>
        <begin position="53"/>
        <end position="62"/>
    </location>
</feature>
<dbReference type="InterPro" id="IPR039424">
    <property type="entry name" value="SBP_5"/>
</dbReference>
<dbReference type="Gene3D" id="3.10.105.10">
    <property type="entry name" value="Dipeptide-binding Protein, Domain 3"/>
    <property type="match status" value="1"/>
</dbReference>
<dbReference type="InterPro" id="IPR000914">
    <property type="entry name" value="SBP_5_dom"/>
</dbReference>
<dbReference type="GO" id="GO:0015833">
    <property type="term" value="P:peptide transport"/>
    <property type="evidence" value="ECO:0007669"/>
    <property type="project" value="TreeGrafter"/>
</dbReference>
<feature type="region of interest" description="Disordered" evidence="1">
    <location>
        <begin position="42"/>
        <end position="79"/>
    </location>
</feature>
<accession>A0A1I2ZY65</accession>
<organism evidence="4 5">
    <name type="scientific">Actinopolymorpha cephalotaxi</name>
    <dbReference type="NCBI Taxonomy" id="504797"/>
    <lineage>
        <taxon>Bacteria</taxon>
        <taxon>Bacillati</taxon>
        <taxon>Actinomycetota</taxon>
        <taxon>Actinomycetes</taxon>
        <taxon>Propionibacteriales</taxon>
        <taxon>Actinopolymorphaceae</taxon>
        <taxon>Actinopolymorpha</taxon>
    </lineage>
</organism>
<dbReference type="OrthoDB" id="9764591at2"/>
<reference evidence="3 6" key="2">
    <citation type="submission" date="2020-07" db="EMBL/GenBank/DDBJ databases">
        <title>Sequencing the genomes of 1000 actinobacteria strains.</title>
        <authorList>
            <person name="Klenk H.-P."/>
        </authorList>
    </citation>
    <scope>NUCLEOTIDE SEQUENCE [LARGE SCALE GENOMIC DNA]</scope>
    <source>
        <strain evidence="3 6">DSM 45117</strain>
    </source>
</reference>
<dbReference type="SUPFAM" id="SSF53850">
    <property type="entry name" value="Periplasmic binding protein-like II"/>
    <property type="match status" value="1"/>
</dbReference>
<feature type="domain" description="Solute-binding protein family 5" evidence="2">
    <location>
        <begin position="150"/>
        <end position="568"/>
    </location>
</feature>
<name>A0A1I2ZY65_9ACTN</name>
<evidence type="ECO:0000313" key="4">
    <source>
        <dbReference type="EMBL" id="SFH42595.1"/>
    </source>
</evidence>
<feature type="region of interest" description="Disordered" evidence="1">
    <location>
        <begin position="596"/>
        <end position="622"/>
    </location>
</feature>
<dbReference type="Proteomes" id="UP000199052">
    <property type="component" value="Unassembled WGS sequence"/>
</dbReference>
<dbReference type="EMBL" id="FOOI01000017">
    <property type="protein sequence ID" value="SFH42595.1"/>
    <property type="molecule type" value="Genomic_DNA"/>
</dbReference>
<reference evidence="4 5" key="1">
    <citation type="submission" date="2016-10" db="EMBL/GenBank/DDBJ databases">
        <authorList>
            <person name="de Groot N.N."/>
        </authorList>
    </citation>
    <scope>NUCLEOTIDE SEQUENCE [LARGE SCALE GENOMIC DNA]</scope>
    <source>
        <strain evidence="4 5">CPCC 202808</strain>
    </source>
</reference>
<dbReference type="EMBL" id="JACBZA010000001">
    <property type="protein sequence ID" value="NYH84228.1"/>
    <property type="molecule type" value="Genomic_DNA"/>
</dbReference>
<dbReference type="PANTHER" id="PTHR30290:SF62">
    <property type="entry name" value="OLIGOPEPTIDE ABC TRANSPORTER, PERIPLASMIC OLIGOPEPTIDE-BINDING PROTEIN"/>
    <property type="match status" value="1"/>
</dbReference>
<dbReference type="Pfam" id="PF00496">
    <property type="entry name" value="SBP_bac_5"/>
    <property type="match status" value="1"/>
</dbReference>